<dbReference type="SUPFAM" id="SSF55729">
    <property type="entry name" value="Acyl-CoA N-acyltransferases (Nat)"/>
    <property type="match status" value="1"/>
</dbReference>
<gene>
    <name evidence="2" type="ORF">NP439_05870</name>
</gene>
<evidence type="ECO:0000313" key="2">
    <source>
        <dbReference type="EMBL" id="UUI04201.1"/>
    </source>
</evidence>
<accession>A0ABY5JVV0</accession>
<evidence type="ECO:0000313" key="3">
    <source>
        <dbReference type="Proteomes" id="UP001059773"/>
    </source>
</evidence>
<dbReference type="Proteomes" id="UP001059773">
    <property type="component" value="Chromosome"/>
</dbReference>
<organism evidence="2 3">
    <name type="scientific">Oceanobacillus jeddahense</name>
    <dbReference type="NCBI Taxonomy" id="1462527"/>
    <lineage>
        <taxon>Bacteria</taxon>
        <taxon>Bacillati</taxon>
        <taxon>Bacillota</taxon>
        <taxon>Bacilli</taxon>
        <taxon>Bacillales</taxon>
        <taxon>Bacillaceae</taxon>
        <taxon>Oceanobacillus</taxon>
    </lineage>
</organism>
<dbReference type="RefSeq" id="WP_256709162.1">
    <property type="nucleotide sequence ID" value="NZ_CP101914.1"/>
</dbReference>
<reference evidence="2" key="1">
    <citation type="submission" date="2022-07" db="EMBL/GenBank/DDBJ databases">
        <title>FELIX.</title>
        <authorList>
            <person name="Wan K.H."/>
            <person name="Park S."/>
            <person name="Lawrence Q."/>
            <person name="Eichenberger J.P."/>
            <person name="Booth B.W."/>
            <person name="Piaggio A.J."/>
            <person name="Chandler J.C."/>
            <person name="Franklin A.B."/>
            <person name="Celniker S.E."/>
        </authorList>
    </citation>
    <scope>NUCLEOTIDE SEQUENCE</scope>
    <source>
        <strain evidence="2">QA-1986 374</strain>
    </source>
</reference>
<dbReference type="Gene3D" id="3.40.630.30">
    <property type="match status" value="1"/>
</dbReference>
<dbReference type="CDD" id="cd04301">
    <property type="entry name" value="NAT_SF"/>
    <property type="match status" value="1"/>
</dbReference>
<dbReference type="InterPro" id="IPR000182">
    <property type="entry name" value="GNAT_dom"/>
</dbReference>
<evidence type="ECO:0000259" key="1">
    <source>
        <dbReference type="PROSITE" id="PS51186"/>
    </source>
</evidence>
<dbReference type="EMBL" id="CP101914">
    <property type="protein sequence ID" value="UUI04201.1"/>
    <property type="molecule type" value="Genomic_DNA"/>
</dbReference>
<dbReference type="PROSITE" id="PS51186">
    <property type="entry name" value="GNAT"/>
    <property type="match status" value="1"/>
</dbReference>
<name>A0ABY5JVV0_9BACI</name>
<dbReference type="PANTHER" id="PTHR43415:SF3">
    <property type="entry name" value="GNAT-FAMILY ACETYLTRANSFERASE"/>
    <property type="match status" value="1"/>
</dbReference>
<dbReference type="PANTHER" id="PTHR43415">
    <property type="entry name" value="SPERMIDINE N(1)-ACETYLTRANSFERASE"/>
    <property type="match status" value="1"/>
</dbReference>
<protein>
    <submittedName>
        <fullName evidence="2">GNAT family N-acetyltransferase</fullName>
    </submittedName>
</protein>
<dbReference type="InterPro" id="IPR016181">
    <property type="entry name" value="Acyl_CoA_acyltransferase"/>
</dbReference>
<sequence length="173" mass="19940">MIRLASELDARAVMQVKHELMSSDKTSTFFITSPTDISEDLLEEEKKIQQSKQRGDLYIVAEAEKKVVGFLLFQRYGMPRLRHAGSMVMGISEQYCNQGIGTQLIEYLINWGEQQKNIEKICLGVLSVNERAIKVYKRIGFIEEGRQLNHIKYEDGTYSDDILMAYHLNDNLE</sequence>
<proteinExistence type="predicted"/>
<feature type="domain" description="N-acetyltransferase" evidence="1">
    <location>
        <begin position="1"/>
        <end position="169"/>
    </location>
</feature>
<dbReference type="Pfam" id="PF00583">
    <property type="entry name" value="Acetyltransf_1"/>
    <property type="match status" value="1"/>
</dbReference>
<keyword evidence="3" id="KW-1185">Reference proteome</keyword>